<dbReference type="InterPro" id="IPR004640">
    <property type="entry name" value="HscB"/>
</dbReference>
<dbReference type="PANTHER" id="PTHR14021:SF15">
    <property type="entry name" value="IRON-SULFUR CLUSTER CO-CHAPERONE PROTEIN HSCB"/>
    <property type="match status" value="1"/>
</dbReference>
<comment type="caution">
    <text evidence="6">The sequence shown here is derived from an EMBL/GenBank/DDBJ whole genome shotgun (WGS) entry which is preliminary data.</text>
</comment>
<evidence type="ECO:0000256" key="1">
    <source>
        <dbReference type="ARBA" id="ARBA00010476"/>
    </source>
</evidence>
<dbReference type="Pfam" id="PF00226">
    <property type="entry name" value="DnaJ"/>
    <property type="match status" value="1"/>
</dbReference>
<dbReference type="RefSeq" id="WP_237445327.1">
    <property type="nucleotide sequence ID" value="NZ_CAKLPX010000003.1"/>
</dbReference>
<accession>A0ABM9AHE6</accession>
<feature type="domain" description="J" evidence="5">
    <location>
        <begin position="9"/>
        <end position="81"/>
    </location>
</feature>
<dbReference type="HAMAP" id="MF_00682">
    <property type="entry name" value="HscB"/>
    <property type="match status" value="1"/>
</dbReference>
<evidence type="ECO:0000256" key="3">
    <source>
        <dbReference type="ARBA" id="ARBA00025596"/>
    </source>
</evidence>
<evidence type="ECO:0000256" key="2">
    <source>
        <dbReference type="ARBA" id="ARBA00023186"/>
    </source>
</evidence>
<dbReference type="InterPro" id="IPR036386">
    <property type="entry name" value="HscB_C_sf"/>
</dbReference>
<dbReference type="SUPFAM" id="SSF46565">
    <property type="entry name" value="Chaperone J-domain"/>
    <property type="match status" value="1"/>
</dbReference>
<dbReference type="NCBIfam" id="TIGR00714">
    <property type="entry name" value="hscB"/>
    <property type="match status" value="1"/>
</dbReference>
<evidence type="ECO:0000259" key="5">
    <source>
        <dbReference type="PROSITE" id="PS50076"/>
    </source>
</evidence>
<evidence type="ECO:0000256" key="4">
    <source>
        <dbReference type="HAMAP-Rule" id="MF_00682"/>
    </source>
</evidence>
<keyword evidence="2 4" id="KW-0143">Chaperone</keyword>
<dbReference type="Proteomes" id="UP000838100">
    <property type="component" value="Unassembled WGS sequence"/>
</dbReference>
<dbReference type="PROSITE" id="PS50076">
    <property type="entry name" value="DNAJ_2"/>
    <property type="match status" value="1"/>
</dbReference>
<comment type="function">
    <text evidence="3 4">Co-chaperone involved in the maturation of iron-sulfur cluster-containing proteins. Seems to help targeting proteins to be folded toward HscA.</text>
</comment>
<dbReference type="Gene3D" id="1.20.1280.20">
    <property type="entry name" value="HscB, C-terminal domain"/>
    <property type="match status" value="1"/>
</dbReference>
<gene>
    <name evidence="4 6" type="primary">hscB</name>
    <name evidence="6" type="ORF">SIN8267_02780</name>
</gene>
<dbReference type="Pfam" id="PF07743">
    <property type="entry name" value="HSCB_C"/>
    <property type="match status" value="1"/>
</dbReference>
<dbReference type="InterPro" id="IPR001623">
    <property type="entry name" value="DnaJ_domain"/>
</dbReference>
<keyword evidence="7" id="KW-1185">Reference proteome</keyword>
<dbReference type="SUPFAM" id="SSF47144">
    <property type="entry name" value="HSC20 (HSCB), C-terminal oligomerisation domain"/>
    <property type="match status" value="1"/>
</dbReference>
<proteinExistence type="inferred from homology"/>
<name>A0ABM9AHE6_9GAMM</name>
<dbReference type="InterPro" id="IPR036869">
    <property type="entry name" value="J_dom_sf"/>
</dbReference>
<comment type="similarity">
    <text evidence="1 4">Belongs to the HscB family.</text>
</comment>
<evidence type="ECO:0000313" key="6">
    <source>
        <dbReference type="EMBL" id="CAH0992647.1"/>
    </source>
</evidence>
<dbReference type="CDD" id="cd06257">
    <property type="entry name" value="DnaJ"/>
    <property type="match status" value="1"/>
</dbReference>
<organism evidence="6 7">
    <name type="scientific">Sinobacterium norvegicum</name>
    <dbReference type="NCBI Taxonomy" id="1641715"/>
    <lineage>
        <taxon>Bacteria</taxon>
        <taxon>Pseudomonadati</taxon>
        <taxon>Pseudomonadota</taxon>
        <taxon>Gammaproteobacteria</taxon>
        <taxon>Cellvibrionales</taxon>
        <taxon>Spongiibacteraceae</taxon>
        <taxon>Sinobacterium</taxon>
    </lineage>
</organism>
<dbReference type="PANTHER" id="PTHR14021">
    <property type="entry name" value="IRON-SULFUR CLUSTER CO-CHAPERONE PROTEIN HSCB"/>
    <property type="match status" value="1"/>
</dbReference>
<reference evidence="6" key="1">
    <citation type="submission" date="2021-12" db="EMBL/GenBank/DDBJ databases">
        <authorList>
            <person name="Rodrigo-Torres L."/>
            <person name="Arahal R. D."/>
            <person name="Lucena T."/>
        </authorList>
    </citation>
    <scope>NUCLEOTIDE SEQUENCE</scope>
    <source>
        <strain evidence="6">CECT 8267</strain>
    </source>
</reference>
<protein>
    <recommendedName>
        <fullName evidence="4">Co-chaperone protein HscB homolog</fullName>
    </recommendedName>
</protein>
<dbReference type="Gene3D" id="1.10.287.110">
    <property type="entry name" value="DnaJ domain"/>
    <property type="match status" value="1"/>
</dbReference>
<sequence length="180" mass="20376">MSILSLDKNYFELFGLEAGYAVELSALAAVYRKLQQQFHPDRFSAAGDREQRMAVQMSARINEAYNALSSPLKRAQYLLKLQDIDASGENTTTNDPQFLMQQIMLREQLSEVREQADPESAIESMKAEVEAMITAASDEFSQAYQQNNTAVATAVVARMQFLYKLLVEVERVEESIFDDE</sequence>
<evidence type="ECO:0000313" key="7">
    <source>
        <dbReference type="Proteomes" id="UP000838100"/>
    </source>
</evidence>
<dbReference type="EMBL" id="CAKLPX010000003">
    <property type="protein sequence ID" value="CAH0992647.1"/>
    <property type="molecule type" value="Genomic_DNA"/>
</dbReference>
<comment type="subunit">
    <text evidence="4">Interacts with HscA and stimulates its ATPase activity.</text>
</comment>
<dbReference type="SMART" id="SM00271">
    <property type="entry name" value="DnaJ"/>
    <property type="match status" value="1"/>
</dbReference>
<dbReference type="InterPro" id="IPR009073">
    <property type="entry name" value="HscB_oligo_C"/>
</dbReference>